<accession>A0A9P8L8D3</accession>
<evidence type="ECO:0000313" key="3">
    <source>
        <dbReference type="Proteomes" id="UP000750711"/>
    </source>
</evidence>
<reference evidence="2" key="1">
    <citation type="submission" date="2021-03" db="EMBL/GenBank/DDBJ databases">
        <title>Comparative genomics and phylogenomic investigation of the class Geoglossomycetes provide insights into ecological specialization and systematics.</title>
        <authorList>
            <person name="Melie T."/>
            <person name="Pirro S."/>
            <person name="Miller A.N."/>
            <person name="Quandt A."/>
        </authorList>
    </citation>
    <scope>NUCLEOTIDE SEQUENCE</scope>
    <source>
        <strain evidence="2">CAQ_001_2017</strain>
    </source>
</reference>
<dbReference type="Proteomes" id="UP000750711">
    <property type="component" value="Unassembled WGS sequence"/>
</dbReference>
<keyword evidence="3" id="KW-1185">Reference proteome</keyword>
<dbReference type="AlphaFoldDB" id="A0A9P8L8D3"/>
<sequence length="183" mass="20622">MRRLFECPFLAVLHGVLVASAPQAGSPTASSSTAPTGDPPVSGTIWHETYYCDEPWMKAIEAQAWADAYEISKVANEWVPGGAYQGAYDTYMGIDSKDFPYNRTIRAGIEKEVNAHEPIWIGNRYIHVYCGETWPIDGEMISYCTRIVNGKAVRSYAYALIKRGFFWVRSCLRVTFLHRLKIA</sequence>
<comment type="caution">
    <text evidence="2">The sequence shown here is derived from an EMBL/GenBank/DDBJ whole genome shotgun (WGS) entry which is preliminary data.</text>
</comment>
<dbReference type="EMBL" id="JAGHQM010001192">
    <property type="protein sequence ID" value="KAH0556185.1"/>
    <property type="molecule type" value="Genomic_DNA"/>
</dbReference>
<evidence type="ECO:0000313" key="2">
    <source>
        <dbReference type="EMBL" id="KAH0556185.1"/>
    </source>
</evidence>
<evidence type="ECO:0000256" key="1">
    <source>
        <dbReference type="SAM" id="SignalP"/>
    </source>
</evidence>
<organism evidence="2 3">
    <name type="scientific">Trichoglossum hirsutum</name>
    <dbReference type="NCBI Taxonomy" id="265104"/>
    <lineage>
        <taxon>Eukaryota</taxon>
        <taxon>Fungi</taxon>
        <taxon>Dikarya</taxon>
        <taxon>Ascomycota</taxon>
        <taxon>Pezizomycotina</taxon>
        <taxon>Geoglossomycetes</taxon>
        <taxon>Geoglossales</taxon>
        <taxon>Geoglossaceae</taxon>
        <taxon>Trichoglossum</taxon>
    </lineage>
</organism>
<feature type="signal peptide" evidence="1">
    <location>
        <begin position="1"/>
        <end position="19"/>
    </location>
</feature>
<proteinExistence type="predicted"/>
<feature type="chain" id="PRO_5040517392" evidence="1">
    <location>
        <begin position="20"/>
        <end position="183"/>
    </location>
</feature>
<keyword evidence="1" id="KW-0732">Signal</keyword>
<gene>
    <name evidence="2" type="ORF">GP486_005886</name>
</gene>
<protein>
    <submittedName>
        <fullName evidence="2">Uncharacterized protein</fullName>
    </submittedName>
</protein>
<name>A0A9P8L8D3_9PEZI</name>